<gene>
    <name evidence="3" type="ORF">AAA083_14840</name>
</gene>
<keyword evidence="4" id="KW-1185">Reference proteome</keyword>
<feature type="region of interest" description="Disordered" evidence="1">
    <location>
        <begin position="169"/>
        <end position="189"/>
    </location>
</feature>
<dbReference type="EMBL" id="JBBNOP010000020">
    <property type="protein sequence ID" value="MEQ3364254.1"/>
    <property type="molecule type" value="Genomic_DNA"/>
</dbReference>
<evidence type="ECO:0000256" key="2">
    <source>
        <dbReference type="SAM" id="Phobius"/>
    </source>
</evidence>
<evidence type="ECO:0000256" key="1">
    <source>
        <dbReference type="SAM" id="MobiDB-lite"/>
    </source>
</evidence>
<evidence type="ECO:0000313" key="3">
    <source>
        <dbReference type="EMBL" id="MEQ3364254.1"/>
    </source>
</evidence>
<comment type="caution">
    <text evidence="3">The sequence shown here is derived from an EMBL/GenBank/DDBJ whole genome shotgun (WGS) entry which is preliminary data.</text>
</comment>
<dbReference type="Proteomes" id="UP001487305">
    <property type="component" value="Unassembled WGS sequence"/>
</dbReference>
<keyword evidence="2" id="KW-0812">Transmembrane</keyword>
<feature type="transmembrane region" description="Helical" evidence="2">
    <location>
        <begin position="37"/>
        <end position="57"/>
    </location>
</feature>
<keyword evidence="2" id="KW-1133">Transmembrane helix</keyword>
<reference evidence="3 4" key="1">
    <citation type="submission" date="2024-04" db="EMBL/GenBank/DDBJ databases">
        <title>Human intestinal bacterial collection.</title>
        <authorList>
            <person name="Pauvert C."/>
            <person name="Hitch T.C.A."/>
            <person name="Clavel T."/>
        </authorList>
    </citation>
    <scope>NUCLEOTIDE SEQUENCE [LARGE SCALE GENOMIC DNA]</scope>
    <source>
        <strain evidence="3 4">CLA-KB-H42</strain>
    </source>
</reference>
<accession>A0ABV1JGN6</accession>
<sequence>MKKSNWIILAVLAVACGFFLWLWYYLDFNLVDDPLDLLVAIAWWAVVAALVFGIRFVEKRREERIRTAFVAPNALFNSEAGFVMLGGGESPVMALQQVLKELKYHFDRADLPEGERASFVYIVRTKKFAEGGDAWEGEVVVIDRSDSEPLPFANRDELLNIVEGVPLPSDTPSTSSMGSGSAVTVPVGV</sequence>
<feature type="transmembrane region" description="Helical" evidence="2">
    <location>
        <begin position="7"/>
        <end position="25"/>
    </location>
</feature>
<evidence type="ECO:0000313" key="4">
    <source>
        <dbReference type="Proteomes" id="UP001487305"/>
    </source>
</evidence>
<protein>
    <submittedName>
        <fullName evidence="3">Uncharacterized protein</fullName>
    </submittedName>
</protein>
<organism evidence="3 4">
    <name type="scientific">Raoultibacter massiliensis</name>
    <dbReference type="NCBI Taxonomy" id="1852371"/>
    <lineage>
        <taxon>Bacteria</taxon>
        <taxon>Bacillati</taxon>
        <taxon>Actinomycetota</taxon>
        <taxon>Coriobacteriia</taxon>
        <taxon>Eggerthellales</taxon>
        <taxon>Eggerthellaceae</taxon>
        <taxon>Raoultibacter</taxon>
    </lineage>
</organism>
<name>A0ABV1JGN6_9ACTN</name>
<dbReference type="PROSITE" id="PS51257">
    <property type="entry name" value="PROKAR_LIPOPROTEIN"/>
    <property type="match status" value="1"/>
</dbReference>
<proteinExistence type="predicted"/>
<feature type="compositionally biased region" description="Polar residues" evidence="1">
    <location>
        <begin position="170"/>
        <end position="182"/>
    </location>
</feature>
<keyword evidence="2" id="KW-0472">Membrane</keyword>
<dbReference type="RefSeq" id="WP_102373724.1">
    <property type="nucleotide sequence ID" value="NZ_JBBNOP010000020.1"/>
</dbReference>